<evidence type="ECO:0000313" key="2">
    <source>
        <dbReference type="EMBL" id="AVO49686.1"/>
    </source>
</evidence>
<feature type="transmembrane region" description="Helical" evidence="1">
    <location>
        <begin position="182"/>
        <end position="201"/>
    </location>
</feature>
<keyword evidence="1" id="KW-0812">Transmembrane</keyword>
<keyword evidence="1" id="KW-1133">Transmembrane helix</keyword>
<feature type="transmembrane region" description="Helical" evidence="1">
    <location>
        <begin position="237"/>
        <end position="258"/>
    </location>
</feature>
<dbReference type="Proteomes" id="UP000237925">
    <property type="component" value="Chromosome"/>
</dbReference>
<keyword evidence="1" id="KW-0472">Membrane</keyword>
<evidence type="ECO:0000256" key="1">
    <source>
        <dbReference type="SAM" id="Phobius"/>
    </source>
</evidence>
<dbReference type="KEGG" id="mela:C6568_10805"/>
<accession>A0A2R3QD36</accession>
<name>A0A2R3QD36_9BURK</name>
<gene>
    <name evidence="2" type="ORF">C6568_10805</name>
</gene>
<reference evidence="2 3" key="1">
    <citation type="submission" date="2018-03" db="EMBL/GenBank/DDBJ databases">
        <title>Genome sequencing of Melaminivora sp.</title>
        <authorList>
            <person name="Kim S.-J."/>
            <person name="Heo J."/>
            <person name="Ahn J.-H."/>
            <person name="Kwon S.-W."/>
        </authorList>
    </citation>
    <scope>NUCLEOTIDE SEQUENCE [LARGE SCALE GENOMIC DNA]</scope>
    <source>
        <strain evidence="2 3">SC2-9</strain>
    </source>
</reference>
<dbReference type="EMBL" id="CP027667">
    <property type="protein sequence ID" value="AVO49686.1"/>
    <property type="molecule type" value="Genomic_DNA"/>
</dbReference>
<dbReference type="AlphaFoldDB" id="A0A2R3QD36"/>
<keyword evidence="3" id="KW-1185">Reference proteome</keyword>
<sequence length="372" mass="41371">MSKALRLSEKWFRRGLWLVALIFASFLIGLGGSVVGDLPKVERALVLDDFLDMAQVQPLRDQERLASERSQQAQKALEQAQLQQTKAAGATRAERETFDNWLATRSVTQRSEHDPQVLARTQQLDALVAQERRAQQAVQAQQQVLLDARQSAQGAQSRLATLEDAGWQRLRAEQRRVELRVFLYRLALTLPLLALAGWLFARKRKSTWWPFVWGFIFFALFAFFVELVPYLPSYGGYVRYAVGIVLTVLVGRWVILALNRYLERQRQAEAMPDAQRRSELGYDAALTRLAKGVCPGCERPVDLKNTAIDFCPHCGIGLFDRCGACGTRKGAFARFCHACGTPAGDTPVPPAQVRAAATPIAPVPPEGAAPGI</sequence>
<dbReference type="RefSeq" id="WP_106684115.1">
    <property type="nucleotide sequence ID" value="NZ_CP027667.1"/>
</dbReference>
<feature type="transmembrane region" description="Helical" evidence="1">
    <location>
        <begin position="208"/>
        <end position="231"/>
    </location>
</feature>
<evidence type="ECO:0000313" key="3">
    <source>
        <dbReference type="Proteomes" id="UP000237925"/>
    </source>
</evidence>
<dbReference type="OrthoDB" id="7255862at2"/>
<proteinExistence type="predicted"/>
<protein>
    <submittedName>
        <fullName evidence="2">Serine endopeptidase</fullName>
    </submittedName>
</protein>
<organism evidence="2 3">
    <name type="scientific">Melaminivora suipulveris</name>
    <dbReference type="NCBI Taxonomy" id="2109913"/>
    <lineage>
        <taxon>Bacteria</taxon>
        <taxon>Pseudomonadati</taxon>
        <taxon>Pseudomonadota</taxon>
        <taxon>Betaproteobacteria</taxon>
        <taxon>Burkholderiales</taxon>
        <taxon>Comamonadaceae</taxon>
        <taxon>Melaminivora</taxon>
    </lineage>
</organism>